<dbReference type="InterPro" id="IPR038765">
    <property type="entry name" value="Papain-like_cys_pep_sf"/>
</dbReference>
<feature type="transmembrane region" description="Helical" evidence="2">
    <location>
        <begin position="189"/>
        <end position="208"/>
    </location>
</feature>
<dbReference type="InterPro" id="IPR021878">
    <property type="entry name" value="TgpA_N"/>
</dbReference>
<dbReference type="EMBL" id="VWXX01000063">
    <property type="protein sequence ID" value="KAA6181744.1"/>
    <property type="molecule type" value="Genomic_DNA"/>
</dbReference>
<evidence type="ECO:0000313" key="4">
    <source>
        <dbReference type="EMBL" id="KAA6181744.1"/>
    </source>
</evidence>
<feature type="transmembrane region" description="Helical" evidence="2">
    <location>
        <begin position="33"/>
        <end position="51"/>
    </location>
</feature>
<dbReference type="AlphaFoldDB" id="A0A5M8FBM4"/>
<dbReference type="PANTHER" id="PTHR42736">
    <property type="entry name" value="PROTEIN-GLUTAMINE GAMMA-GLUTAMYLTRANSFERASE"/>
    <property type="match status" value="1"/>
</dbReference>
<proteinExistence type="predicted"/>
<dbReference type="Pfam" id="PF11992">
    <property type="entry name" value="TgpA_N"/>
    <property type="match status" value="1"/>
</dbReference>
<feature type="transmembrane region" description="Helical" evidence="2">
    <location>
        <begin position="152"/>
        <end position="168"/>
    </location>
</feature>
<evidence type="ECO:0000256" key="2">
    <source>
        <dbReference type="SAM" id="Phobius"/>
    </source>
</evidence>
<dbReference type="InterPro" id="IPR025403">
    <property type="entry name" value="TgpA-like_C"/>
</dbReference>
<dbReference type="OrthoDB" id="9804872at2"/>
<dbReference type="Pfam" id="PF01841">
    <property type="entry name" value="Transglut_core"/>
    <property type="match status" value="1"/>
</dbReference>
<keyword evidence="2" id="KW-0812">Transmembrane</keyword>
<organism evidence="4 5">
    <name type="scientific">Thiohalocapsa marina</name>
    <dbReference type="NCBI Taxonomy" id="424902"/>
    <lineage>
        <taxon>Bacteria</taxon>
        <taxon>Pseudomonadati</taxon>
        <taxon>Pseudomonadota</taxon>
        <taxon>Gammaproteobacteria</taxon>
        <taxon>Chromatiales</taxon>
        <taxon>Chromatiaceae</taxon>
        <taxon>Thiohalocapsa</taxon>
    </lineage>
</organism>
<dbReference type="SMART" id="SM00460">
    <property type="entry name" value="TGc"/>
    <property type="match status" value="1"/>
</dbReference>
<evidence type="ECO:0000256" key="1">
    <source>
        <dbReference type="SAM" id="MobiDB-lite"/>
    </source>
</evidence>
<feature type="region of interest" description="Disordered" evidence="1">
    <location>
        <begin position="1"/>
        <end position="26"/>
    </location>
</feature>
<reference evidence="4 5" key="1">
    <citation type="submission" date="2019-09" db="EMBL/GenBank/DDBJ databases">
        <title>Whole-genome sequence of the purple sulfur bacterium Thiohalocapsa marina DSM 19078.</title>
        <authorList>
            <person name="Kyndt J.A."/>
            <person name="Meyer T.E."/>
        </authorList>
    </citation>
    <scope>NUCLEOTIDE SEQUENCE [LARGE SCALE GENOMIC DNA]</scope>
    <source>
        <strain evidence="4 5">DSM 19078</strain>
    </source>
</reference>
<feature type="transmembrane region" description="Helical" evidence="2">
    <location>
        <begin position="129"/>
        <end position="146"/>
    </location>
</feature>
<dbReference type="SUPFAM" id="SSF54001">
    <property type="entry name" value="Cysteine proteinases"/>
    <property type="match status" value="1"/>
</dbReference>
<keyword evidence="2" id="KW-0472">Membrane</keyword>
<dbReference type="Gene3D" id="3.10.620.30">
    <property type="match status" value="1"/>
</dbReference>
<dbReference type="Proteomes" id="UP000322981">
    <property type="component" value="Unassembled WGS sequence"/>
</dbReference>
<feature type="transmembrane region" description="Helical" evidence="2">
    <location>
        <begin position="576"/>
        <end position="597"/>
    </location>
</feature>
<sequence length="692" mass="76027">MTGRHMASWRPPGFRSAPASSPTSFRNGAPDTWQRIGVTALLGLGFLPLVLALETRIGLFVGAMLAVAFAGIRWPGLRPGGWTLGLLTLAGGLNVIDTYQGIAGQHPGTALLLTMLSLKLLEVRTRRDLRVLLLVFGFLVVVQFLFDQSPARTLLMGALLVANFALLFDLAQDAHAGSPLGRARRAGRVALSMMLQAIPLALLLFVFFPRLDTPLWDLGLENPYAITGLNDWLEPGSVTQLIISGEDALRVRFDRDPGIPVERMYWRGPVLWHNDGRRWVPARVGEFAQASPQLRPEAEALSYTVAMEPTNQPWLIGLDLPTQVPSDARLSADFQVLAAAPVDEFRIYRMTSVPVYSTLGLSPDEAQAALALPGNVTPRMRTLVEGWQADGAAPEAIVQRALQHFGQPPFSYTLLPPALGANPVDAFLFDARAGFCEHYAAAFAVLMRIAGIPSRIVLGYLGGERNPINGEVLVRQSEAHAWNEVWLADRGWVRIDPTAAIDPARVDADRHIAALGAGAPARFRVDDQGLFGKGARGLRLLADALGSGWRQWVVGFSTRNQRQLLDRLDLGPLRDLGLVLGMVIGGALIMLAWNLLLARPSRPRDPLLRAYQRFMRRLSPLGLARRPTEGPVDHRNRIDRARPDLTEAVDAILAPYLRLRYGGSQDPADLQQLRQRIARFRPARRAPTDMQD</sequence>
<evidence type="ECO:0000313" key="5">
    <source>
        <dbReference type="Proteomes" id="UP000322981"/>
    </source>
</evidence>
<keyword evidence="5" id="KW-1185">Reference proteome</keyword>
<dbReference type="InterPro" id="IPR002931">
    <property type="entry name" value="Transglutaminase-like"/>
</dbReference>
<accession>A0A5M8FBM4</accession>
<dbReference type="Pfam" id="PF13559">
    <property type="entry name" value="DUF4129"/>
    <property type="match status" value="1"/>
</dbReference>
<keyword evidence="2" id="KW-1133">Transmembrane helix</keyword>
<dbReference type="InterPro" id="IPR052901">
    <property type="entry name" value="Bact_TGase-like"/>
</dbReference>
<comment type="caution">
    <text evidence="4">The sequence shown here is derived from an EMBL/GenBank/DDBJ whole genome shotgun (WGS) entry which is preliminary data.</text>
</comment>
<gene>
    <name evidence="4" type="ORF">F2Q65_18950</name>
</gene>
<dbReference type="PANTHER" id="PTHR42736:SF1">
    <property type="entry name" value="PROTEIN-GLUTAMINE GAMMA-GLUTAMYLTRANSFERASE"/>
    <property type="match status" value="1"/>
</dbReference>
<name>A0A5M8FBM4_9GAMM</name>
<feature type="domain" description="Transglutaminase-like" evidence="3">
    <location>
        <begin position="428"/>
        <end position="499"/>
    </location>
</feature>
<evidence type="ECO:0000259" key="3">
    <source>
        <dbReference type="SMART" id="SM00460"/>
    </source>
</evidence>
<protein>
    <submittedName>
        <fullName evidence="4">DUF3488 domain-containing protein</fullName>
    </submittedName>
</protein>